<dbReference type="AlphaFoldDB" id="A0A0F9VS97"/>
<sequence length="80" mass="9210">MDKEEAEKEFVKFKKHIDDNPKIIDNLASVAKEILNLDNPELTETRAFITNMSLKMMQDEELMTKLKKIDDKKGVKNGNG</sequence>
<protein>
    <submittedName>
        <fullName evidence="1">Uncharacterized protein</fullName>
    </submittedName>
</protein>
<accession>A0A0F9VS97</accession>
<proteinExistence type="predicted"/>
<gene>
    <name evidence="1" type="ORF">LCGC14_0371780</name>
</gene>
<evidence type="ECO:0000313" key="1">
    <source>
        <dbReference type="EMBL" id="KKN76326.1"/>
    </source>
</evidence>
<comment type="caution">
    <text evidence="1">The sequence shown here is derived from an EMBL/GenBank/DDBJ whole genome shotgun (WGS) entry which is preliminary data.</text>
</comment>
<organism evidence="1">
    <name type="scientific">marine sediment metagenome</name>
    <dbReference type="NCBI Taxonomy" id="412755"/>
    <lineage>
        <taxon>unclassified sequences</taxon>
        <taxon>metagenomes</taxon>
        <taxon>ecological metagenomes</taxon>
    </lineage>
</organism>
<dbReference type="EMBL" id="LAZR01000297">
    <property type="protein sequence ID" value="KKN76326.1"/>
    <property type="molecule type" value="Genomic_DNA"/>
</dbReference>
<name>A0A0F9VS97_9ZZZZ</name>
<reference evidence="1" key="1">
    <citation type="journal article" date="2015" name="Nature">
        <title>Complex archaea that bridge the gap between prokaryotes and eukaryotes.</title>
        <authorList>
            <person name="Spang A."/>
            <person name="Saw J.H."/>
            <person name="Jorgensen S.L."/>
            <person name="Zaremba-Niedzwiedzka K."/>
            <person name="Martijn J."/>
            <person name="Lind A.E."/>
            <person name="van Eijk R."/>
            <person name="Schleper C."/>
            <person name="Guy L."/>
            <person name="Ettema T.J."/>
        </authorList>
    </citation>
    <scope>NUCLEOTIDE SEQUENCE</scope>
</reference>